<dbReference type="PRINTS" id="PR00926">
    <property type="entry name" value="MITOCARRIER"/>
</dbReference>
<dbReference type="InParanoid" id="A0A1Y2FD10"/>
<evidence type="ECO:0000256" key="10">
    <source>
        <dbReference type="RuleBase" id="RU000488"/>
    </source>
</evidence>
<evidence type="ECO:0000256" key="7">
    <source>
        <dbReference type="ARBA" id="ARBA00023128"/>
    </source>
</evidence>
<dbReference type="InterPro" id="IPR002067">
    <property type="entry name" value="MCP"/>
</dbReference>
<dbReference type="SUPFAM" id="SSF103506">
    <property type="entry name" value="Mitochondrial carrier"/>
    <property type="match status" value="1"/>
</dbReference>
<dbReference type="PANTHER" id="PTHR45788">
    <property type="entry name" value="SUCCINATE/FUMARATE MITOCHONDRIAL TRANSPORTER-RELATED"/>
    <property type="match status" value="1"/>
</dbReference>
<feature type="repeat" description="Solcar" evidence="9">
    <location>
        <begin position="99"/>
        <end position="190"/>
    </location>
</feature>
<evidence type="ECO:0000256" key="2">
    <source>
        <dbReference type="ARBA" id="ARBA00006375"/>
    </source>
</evidence>
<evidence type="ECO:0000256" key="6">
    <source>
        <dbReference type="ARBA" id="ARBA00022989"/>
    </source>
</evidence>
<evidence type="ECO:0000256" key="3">
    <source>
        <dbReference type="ARBA" id="ARBA00022448"/>
    </source>
</evidence>
<evidence type="ECO:0000256" key="5">
    <source>
        <dbReference type="ARBA" id="ARBA00022737"/>
    </source>
</evidence>
<dbReference type="Pfam" id="PF00153">
    <property type="entry name" value="Mito_carr"/>
    <property type="match status" value="3"/>
</dbReference>
<dbReference type="GO" id="GO:0006843">
    <property type="term" value="P:mitochondrial citrate transmembrane transport"/>
    <property type="evidence" value="ECO:0007669"/>
    <property type="project" value="TreeGrafter"/>
</dbReference>
<keyword evidence="3 10" id="KW-0813">Transport</keyword>
<evidence type="ECO:0000256" key="4">
    <source>
        <dbReference type="ARBA" id="ARBA00022692"/>
    </source>
</evidence>
<dbReference type="GO" id="GO:0071913">
    <property type="term" value="F:citrate secondary active transmembrane transporter activity"/>
    <property type="evidence" value="ECO:0007669"/>
    <property type="project" value="TreeGrafter"/>
</dbReference>
<accession>A0A1Y2FD10</accession>
<evidence type="ECO:0000256" key="8">
    <source>
        <dbReference type="ARBA" id="ARBA00023136"/>
    </source>
</evidence>
<comment type="subcellular location">
    <subcellularLocation>
        <location evidence="1">Mitochondrion membrane</location>
        <topology evidence="1">Multi-pass membrane protein</topology>
    </subcellularLocation>
</comment>
<dbReference type="Proteomes" id="UP000193467">
    <property type="component" value="Unassembled WGS sequence"/>
</dbReference>
<dbReference type="AlphaFoldDB" id="A0A1Y2FD10"/>
<evidence type="ECO:0000256" key="9">
    <source>
        <dbReference type="PROSITE-ProRule" id="PRU00282"/>
    </source>
</evidence>
<organism evidence="11 12">
    <name type="scientific">Leucosporidium creatinivorum</name>
    <dbReference type="NCBI Taxonomy" id="106004"/>
    <lineage>
        <taxon>Eukaryota</taxon>
        <taxon>Fungi</taxon>
        <taxon>Dikarya</taxon>
        <taxon>Basidiomycota</taxon>
        <taxon>Pucciniomycotina</taxon>
        <taxon>Microbotryomycetes</taxon>
        <taxon>Leucosporidiales</taxon>
        <taxon>Leucosporidium</taxon>
    </lineage>
</organism>
<proteinExistence type="inferred from homology"/>
<keyword evidence="7" id="KW-0496">Mitochondrion</keyword>
<dbReference type="OrthoDB" id="44467at2759"/>
<dbReference type="EMBL" id="MCGR01000022">
    <property type="protein sequence ID" value="ORY81808.1"/>
    <property type="molecule type" value="Genomic_DNA"/>
</dbReference>
<feature type="repeat" description="Solcar" evidence="9">
    <location>
        <begin position="5"/>
        <end position="91"/>
    </location>
</feature>
<feature type="repeat" description="Solcar" evidence="9">
    <location>
        <begin position="200"/>
        <end position="283"/>
    </location>
</feature>
<dbReference type="PROSITE" id="PS50920">
    <property type="entry name" value="SOLCAR"/>
    <property type="match status" value="3"/>
</dbReference>
<evidence type="ECO:0000313" key="11">
    <source>
        <dbReference type="EMBL" id="ORY81808.1"/>
    </source>
</evidence>
<name>A0A1Y2FD10_9BASI</name>
<protein>
    <submittedName>
        <fullName evidence="11">Putative Tricarboxylate transport protein</fullName>
    </submittedName>
</protein>
<dbReference type="InterPro" id="IPR049563">
    <property type="entry name" value="TXTP-like"/>
</dbReference>
<dbReference type="STRING" id="106004.A0A1Y2FD10"/>
<keyword evidence="5" id="KW-0677">Repeat</keyword>
<evidence type="ECO:0000256" key="1">
    <source>
        <dbReference type="ARBA" id="ARBA00004225"/>
    </source>
</evidence>
<dbReference type="InterPro" id="IPR023395">
    <property type="entry name" value="MCP_dom_sf"/>
</dbReference>
<keyword evidence="6" id="KW-1133">Transmembrane helix</keyword>
<keyword evidence="4 9" id="KW-0812">Transmembrane</keyword>
<dbReference type="InterPro" id="IPR018108">
    <property type="entry name" value="MCP_transmembrane"/>
</dbReference>
<keyword evidence="8 9" id="KW-0472">Membrane</keyword>
<sequence>MNSQTPAYFSLLAGASAGAVESFATFPTEFVKTSAQLQTAGGRATTPVAIFKDTWKTKGIAGFYAGCAPVVAGNALKAGVRFLTYDTVRDSLRDSNGKITPARTVLAGICAGACESIVAVTPSESIKTRLIENRRAAVGSAVPAGTLETIGALVRDEGVLSLWRGLAPTMMKQCANSAVRFSAYQGLKDLVLGARSTTELDSLSTMAIGSTAGIITVYATQPFDTIKTRQQSRTAYKSSLQAFSKILTQEGPATFWRGSSPRVLRLLISGSVSFLVYEEAMKLLKAI</sequence>
<gene>
    <name evidence="11" type="ORF">BCR35DRAFT_325042</name>
</gene>
<keyword evidence="12" id="KW-1185">Reference proteome</keyword>
<dbReference type="GO" id="GO:0031966">
    <property type="term" value="C:mitochondrial membrane"/>
    <property type="evidence" value="ECO:0007669"/>
    <property type="project" value="UniProtKB-SubCell"/>
</dbReference>
<reference evidence="11 12" key="1">
    <citation type="submission" date="2016-07" db="EMBL/GenBank/DDBJ databases">
        <title>Pervasive Adenine N6-methylation of Active Genes in Fungi.</title>
        <authorList>
            <consortium name="DOE Joint Genome Institute"/>
            <person name="Mondo S.J."/>
            <person name="Dannebaum R.O."/>
            <person name="Kuo R.C."/>
            <person name="Labutti K."/>
            <person name="Haridas S."/>
            <person name="Kuo A."/>
            <person name="Salamov A."/>
            <person name="Ahrendt S.R."/>
            <person name="Lipzen A."/>
            <person name="Sullivan W."/>
            <person name="Andreopoulos W.B."/>
            <person name="Clum A."/>
            <person name="Lindquist E."/>
            <person name="Daum C."/>
            <person name="Ramamoorthy G.K."/>
            <person name="Gryganskyi A."/>
            <person name="Culley D."/>
            <person name="Magnuson J.K."/>
            <person name="James T.Y."/>
            <person name="O'Malley M.A."/>
            <person name="Stajich J.E."/>
            <person name="Spatafora J.W."/>
            <person name="Visel A."/>
            <person name="Grigoriev I.V."/>
        </authorList>
    </citation>
    <scope>NUCLEOTIDE SEQUENCE [LARGE SCALE GENOMIC DNA]</scope>
    <source>
        <strain evidence="11 12">62-1032</strain>
    </source>
</reference>
<dbReference type="PANTHER" id="PTHR45788:SF4">
    <property type="entry name" value="TRICARBOXYLATE TRANSPORT PROTEIN, MITOCHONDRIAL"/>
    <property type="match status" value="1"/>
</dbReference>
<comment type="caution">
    <text evidence="11">The sequence shown here is derived from an EMBL/GenBank/DDBJ whole genome shotgun (WGS) entry which is preliminary data.</text>
</comment>
<comment type="similarity">
    <text evidence="2 10">Belongs to the mitochondrial carrier (TC 2.A.29) family.</text>
</comment>
<evidence type="ECO:0000313" key="12">
    <source>
        <dbReference type="Proteomes" id="UP000193467"/>
    </source>
</evidence>
<dbReference type="Gene3D" id="1.50.40.10">
    <property type="entry name" value="Mitochondrial carrier domain"/>
    <property type="match status" value="1"/>
</dbReference>